<dbReference type="AlphaFoldDB" id="A0A9D2D6R2"/>
<dbReference type="EMBL" id="DXCF01000019">
    <property type="protein sequence ID" value="HIZ09588.1"/>
    <property type="molecule type" value="Genomic_DNA"/>
</dbReference>
<evidence type="ECO:0000256" key="7">
    <source>
        <dbReference type="ARBA" id="ARBA00023136"/>
    </source>
</evidence>
<dbReference type="Gene3D" id="1.20.1640.10">
    <property type="entry name" value="Multidrug efflux transporter AcrB transmembrane domain"/>
    <property type="match status" value="1"/>
</dbReference>
<evidence type="ECO:0000256" key="8">
    <source>
        <dbReference type="SAM" id="Phobius"/>
    </source>
</evidence>
<proteinExistence type="predicted"/>
<feature type="transmembrane region" description="Helical" evidence="8">
    <location>
        <begin position="380"/>
        <end position="404"/>
    </location>
</feature>
<keyword evidence="1" id="KW-0813">Transport</keyword>
<evidence type="ECO:0000256" key="4">
    <source>
        <dbReference type="ARBA" id="ARBA00022927"/>
    </source>
</evidence>
<dbReference type="PANTHER" id="PTHR30081">
    <property type="entry name" value="PROTEIN-EXPORT MEMBRANE PROTEIN SEC"/>
    <property type="match status" value="1"/>
</dbReference>
<dbReference type="PANTHER" id="PTHR30081:SF1">
    <property type="entry name" value="PROTEIN TRANSLOCASE SUBUNIT SECD"/>
    <property type="match status" value="1"/>
</dbReference>
<evidence type="ECO:0000313" key="10">
    <source>
        <dbReference type="Proteomes" id="UP000824025"/>
    </source>
</evidence>
<evidence type="ECO:0000256" key="1">
    <source>
        <dbReference type="ARBA" id="ARBA00022448"/>
    </source>
</evidence>
<keyword evidence="4" id="KW-0653">Protein transport</keyword>
<feature type="transmembrane region" description="Helical" evidence="8">
    <location>
        <begin position="452"/>
        <end position="480"/>
    </location>
</feature>
<dbReference type="GO" id="GO:0005886">
    <property type="term" value="C:plasma membrane"/>
    <property type="evidence" value="ECO:0007669"/>
    <property type="project" value="TreeGrafter"/>
</dbReference>
<comment type="caution">
    <text evidence="9">The sequence shown here is derived from an EMBL/GenBank/DDBJ whole genome shotgun (WGS) entry which is preliminary data.</text>
</comment>
<sequence>MGKKKSAVLIVLMSVVLAALLFISVTPSFYVNTTQRFTSLLSIVDLGSDLGGGYSVVYYPEGVITKEEYESLEAAYEEALATETTEDDMTDPATEYVAYKGIYIGQDHLGEDNAVTESFVAEFDSAVRAIEARYEAKGFSDYSVDVQDDYTIVVTVPDVSNQESISDMFAQLAYSGSLVFTDQTDPNTTSSNRMLGTSEYVRGATVVDMGTSTGYGVGIELTAEGRARFAEITGSLAGSSDSSGSSSSSGGTLYIYVGDNQLMAATVSSQLDQDVVYVSGNFETREEAETIACVINTTLDENTVFDLQLDSSRIYSVAPTMGDNAALIAAVVFGVLSLAMIVYSLIRYKGMGLAHMFGYLAYALGMILCISLIGAVRINIAGLLAIAVSAAIMCGFNAYAFSNIRSEFATGKTLTAAIKAGYKKSLALTIDAHIVLFVAALVLFLISTGTVYYMALVFMLGTALSAAVTLGVTRFCLYVFLAQPKNKIAFCNLKREETEDE</sequence>
<protein>
    <recommendedName>
        <fullName evidence="11">Protein translocase subunit SecD</fullName>
    </recommendedName>
</protein>
<organism evidence="9 10">
    <name type="scientific">Candidatus Borkfalkia avicola</name>
    <dbReference type="NCBI Taxonomy" id="2838503"/>
    <lineage>
        <taxon>Bacteria</taxon>
        <taxon>Bacillati</taxon>
        <taxon>Bacillota</taxon>
        <taxon>Clostridia</taxon>
        <taxon>Christensenellales</taxon>
        <taxon>Christensenellaceae</taxon>
        <taxon>Candidatus Borkfalkia</taxon>
    </lineage>
</organism>
<dbReference type="GO" id="GO:0015031">
    <property type="term" value="P:protein transport"/>
    <property type="evidence" value="ECO:0007669"/>
    <property type="project" value="UniProtKB-KW"/>
</dbReference>
<feature type="transmembrane region" description="Helical" evidence="8">
    <location>
        <begin position="353"/>
        <end position="374"/>
    </location>
</feature>
<dbReference type="SUPFAM" id="SSF82866">
    <property type="entry name" value="Multidrug efflux transporter AcrB transmembrane domain"/>
    <property type="match status" value="1"/>
</dbReference>
<gene>
    <name evidence="9" type="ORF">H9726_03780</name>
</gene>
<keyword evidence="7 8" id="KW-0472">Membrane</keyword>
<reference evidence="9" key="2">
    <citation type="submission" date="2021-04" db="EMBL/GenBank/DDBJ databases">
        <authorList>
            <person name="Gilroy R."/>
        </authorList>
    </citation>
    <scope>NUCLEOTIDE SEQUENCE</scope>
    <source>
        <strain evidence="9">CHK192-19661</strain>
    </source>
</reference>
<dbReference type="InterPro" id="IPR022813">
    <property type="entry name" value="SecD/SecF_arch_bac"/>
</dbReference>
<feature type="transmembrane region" description="Helical" evidence="8">
    <location>
        <begin position="325"/>
        <end position="346"/>
    </location>
</feature>
<feature type="transmembrane region" description="Helical" evidence="8">
    <location>
        <begin position="425"/>
        <end position="446"/>
    </location>
</feature>
<evidence type="ECO:0000256" key="5">
    <source>
        <dbReference type="ARBA" id="ARBA00022989"/>
    </source>
</evidence>
<evidence type="ECO:0000256" key="3">
    <source>
        <dbReference type="ARBA" id="ARBA00022692"/>
    </source>
</evidence>
<keyword evidence="2" id="KW-1003">Cell membrane</keyword>
<accession>A0A9D2D6R2</accession>
<name>A0A9D2D6R2_9FIRM</name>
<evidence type="ECO:0000313" key="9">
    <source>
        <dbReference type="EMBL" id="HIZ09588.1"/>
    </source>
</evidence>
<dbReference type="Gene3D" id="3.30.70.3400">
    <property type="match status" value="1"/>
</dbReference>
<keyword evidence="3 8" id="KW-0812">Transmembrane</keyword>
<feature type="transmembrane region" description="Helical" evidence="8">
    <location>
        <begin position="7"/>
        <end position="30"/>
    </location>
</feature>
<dbReference type="Proteomes" id="UP000824025">
    <property type="component" value="Unassembled WGS sequence"/>
</dbReference>
<keyword evidence="6" id="KW-0811">Translocation</keyword>
<reference evidence="9" key="1">
    <citation type="journal article" date="2021" name="PeerJ">
        <title>Extensive microbial diversity within the chicken gut microbiome revealed by metagenomics and culture.</title>
        <authorList>
            <person name="Gilroy R."/>
            <person name="Ravi A."/>
            <person name="Getino M."/>
            <person name="Pursley I."/>
            <person name="Horton D.L."/>
            <person name="Alikhan N.F."/>
            <person name="Baker D."/>
            <person name="Gharbi K."/>
            <person name="Hall N."/>
            <person name="Watson M."/>
            <person name="Adriaenssens E.M."/>
            <person name="Foster-Nyarko E."/>
            <person name="Jarju S."/>
            <person name="Secka A."/>
            <person name="Antonio M."/>
            <person name="Oren A."/>
            <person name="Chaudhuri R.R."/>
            <person name="La Ragione R."/>
            <person name="Hildebrand F."/>
            <person name="Pallen M.J."/>
        </authorList>
    </citation>
    <scope>NUCLEOTIDE SEQUENCE</scope>
    <source>
        <strain evidence="9">CHK192-19661</strain>
    </source>
</reference>
<evidence type="ECO:0000256" key="6">
    <source>
        <dbReference type="ARBA" id="ARBA00023010"/>
    </source>
</evidence>
<keyword evidence="5 8" id="KW-1133">Transmembrane helix</keyword>
<evidence type="ECO:0008006" key="11">
    <source>
        <dbReference type="Google" id="ProtNLM"/>
    </source>
</evidence>
<evidence type="ECO:0000256" key="2">
    <source>
        <dbReference type="ARBA" id="ARBA00022475"/>
    </source>
</evidence>